<accession>A0A4Z2IP39</accession>
<feature type="domain" description="AP5B1 middle" evidence="6">
    <location>
        <begin position="255"/>
        <end position="621"/>
    </location>
</feature>
<dbReference type="PANTHER" id="PTHR34033:SF1">
    <property type="entry name" value="AP-5 COMPLEX SUBUNIT BETA-1"/>
    <property type="match status" value="1"/>
</dbReference>
<evidence type="ECO:0000313" key="10">
    <source>
        <dbReference type="Proteomes" id="UP000314294"/>
    </source>
</evidence>
<feature type="domain" description="AP-5 complex subunit beta-1 beta-barrel" evidence="7">
    <location>
        <begin position="729"/>
        <end position="799"/>
    </location>
</feature>
<evidence type="ECO:0000259" key="8">
    <source>
        <dbReference type="Pfam" id="PF21590"/>
    </source>
</evidence>
<keyword evidence="10" id="KW-1185">Reference proteome</keyword>
<dbReference type="OrthoDB" id="646197at2759"/>
<dbReference type="Pfam" id="PF21589">
    <property type="entry name" value="AP5B1_barrel"/>
    <property type="match status" value="1"/>
</dbReference>
<gene>
    <name evidence="9" type="primary">ap5b1</name>
    <name evidence="9" type="ORF">EYF80_010208</name>
</gene>
<name>A0A4Z2IP39_9TELE</name>
<evidence type="ECO:0000256" key="3">
    <source>
        <dbReference type="ARBA" id="ARBA00022927"/>
    </source>
</evidence>
<protein>
    <recommendedName>
        <fullName evidence="1">AP-5 complex subunit beta-1</fullName>
    </recommendedName>
    <alternativeName>
        <fullName evidence="4">Adaptor-related protein complex 5 beta subunit</fullName>
    </alternativeName>
</protein>
<dbReference type="GO" id="GO:0030119">
    <property type="term" value="C:AP-type membrane coat adaptor complex"/>
    <property type="evidence" value="ECO:0007669"/>
    <property type="project" value="TreeGrafter"/>
</dbReference>
<keyword evidence="3" id="KW-0653">Protein transport</keyword>
<dbReference type="Pfam" id="PF21590">
    <property type="entry name" value="AP5B1_C"/>
    <property type="match status" value="1"/>
</dbReference>
<dbReference type="Proteomes" id="UP000314294">
    <property type="component" value="Unassembled WGS sequence"/>
</dbReference>
<dbReference type="InterPro" id="IPR038741">
    <property type="entry name" value="AP5B1"/>
</dbReference>
<dbReference type="AlphaFoldDB" id="A0A4Z2IP39"/>
<dbReference type="GO" id="GO:0016197">
    <property type="term" value="P:endosomal transport"/>
    <property type="evidence" value="ECO:0007669"/>
    <property type="project" value="InterPro"/>
</dbReference>
<dbReference type="EMBL" id="SRLO01000063">
    <property type="protein sequence ID" value="TNN79626.1"/>
    <property type="molecule type" value="Genomic_DNA"/>
</dbReference>
<dbReference type="InterPro" id="IPR048981">
    <property type="entry name" value="AP5B1_C"/>
</dbReference>
<dbReference type="GO" id="GO:0005765">
    <property type="term" value="C:lysosomal membrane"/>
    <property type="evidence" value="ECO:0007669"/>
    <property type="project" value="TreeGrafter"/>
</dbReference>
<reference evidence="9 10" key="1">
    <citation type="submission" date="2019-03" db="EMBL/GenBank/DDBJ databases">
        <title>First draft genome of Liparis tanakae, snailfish: a comprehensive survey of snailfish specific genes.</title>
        <authorList>
            <person name="Kim W."/>
            <person name="Song I."/>
            <person name="Jeong J.-H."/>
            <person name="Kim D."/>
            <person name="Kim S."/>
            <person name="Ryu S."/>
            <person name="Song J.Y."/>
            <person name="Lee S.K."/>
        </authorList>
    </citation>
    <scope>NUCLEOTIDE SEQUENCE [LARGE SCALE GENOMIC DNA]</scope>
    <source>
        <tissue evidence="9">Muscle</tissue>
    </source>
</reference>
<keyword evidence="2" id="KW-0813">Transport</keyword>
<dbReference type="InterPro" id="IPR048978">
    <property type="entry name" value="AP5B1_N"/>
</dbReference>
<evidence type="ECO:0000259" key="5">
    <source>
        <dbReference type="Pfam" id="PF21587"/>
    </source>
</evidence>
<proteinExistence type="predicted"/>
<sequence length="930" mass="101959">MAANWAERISTFSRSPSAFLSRTTAEGFLAELLRELRDDRASYSVKVLLLSPLCEHPTLLCPSDSVGDETALELMSVLDQCPPKSAQFRCHLLLALTTVLICTDCVSVRSRASQDFLDLLLRLAQDTGDLQGDGALRSLRATACDCLRELEACSPGLLSQRLELLGGLRQRETTRLHQAYAGLHTLVLRNAVYRLTQDAGAGAEHLKALLGGNTSVAWEAELDSGPLCDKDPSAILSSLILGPMGTVPTLQTGPDCKELRSVLSSLLEESYLLTPLCQAALLHRLTEVVAMVPGVPPAVFRAQLLRLLGTSECAFTDSLFSAEDEAFVLQRLVVLSQHPLLSAPDKLFYMDCLLHFPENRPIGETLPVLLTPRLASALAPTVFNDGATALARLNLLSLVYLEEAEDGEGEESKGLAFLYEHLASLLRVVANGGGREIVVAFFRAAFLFLLHFSHVERYRRRLTEELCTLYLRHAHLAPHVVNLADRAQDKLAESGWAVAFLRALQGAVIDAPLVSRDLRWHLKALARVAEEGEIRQEGTVGFLSGVIAPSPSSLCAAGDWRLGNGVLGVCRRLLVHPSLDALLLPLADVLLHLARHYGDADIRDHARLYYALLTTLSREKLAGVLAQGSAEGGRQVAKRSLSCIMAESEGLASTLTVHRTEGAIFELIEARSEFPREEASDPRQIEASPTEAGAALEEYRAQFLVPGFASEITLTYRLTHVVSDPRFDRLFSVRLHFGLTDDHYEELGDVSVPCLMRGRPPPEVRLRLKPRRPFPTTLHASAIFTTQDGLTWLTVLPHVRVAFRQAFAPLPAPPAWGSGGRRSLFEALWEEMGAGSEEEPADCAASLFCCRLPDGALAALVEEHFAPFLISEPSEVEEVKVLFFLPPRSHVLLKIRPGDPVHFDVAADNWQLLRHLNAYLLTITSSQEDT</sequence>
<dbReference type="PANTHER" id="PTHR34033">
    <property type="entry name" value="AP-5 COMPLEX SUBUNIT BETA-1"/>
    <property type="match status" value="1"/>
</dbReference>
<dbReference type="Pfam" id="PF21588">
    <property type="entry name" value="AP5B1_middle"/>
    <property type="match status" value="1"/>
</dbReference>
<evidence type="ECO:0000256" key="1">
    <source>
        <dbReference type="ARBA" id="ARBA00018167"/>
    </source>
</evidence>
<evidence type="ECO:0000259" key="6">
    <source>
        <dbReference type="Pfam" id="PF21588"/>
    </source>
</evidence>
<comment type="caution">
    <text evidence="9">The sequence shown here is derived from an EMBL/GenBank/DDBJ whole genome shotgun (WGS) entry which is preliminary data.</text>
</comment>
<evidence type="ECO:0000256" key="2">
    <source>
        <dbReference type="ARBA" id="ARBA00022448"/>
    </source>
</evidence>
<dbReference type="Pfam" id="PF21587">
    <property type="entry name" value="AP5B1_N"/>
    <property type="match status" value="1"/>
</dbReference>
<evidence type="ECO:0000259" key="7">
    <source>
        <dbReference type="Pfam" id="PF21589"/>
    </source>
</evidence>
<dbReference type="InterPro" id="IPR048980">
    <property type="entry name" value="AP5B1_barrel"/>
</dbReference>
<dbReference type="GO" id="GO:0015031">
    <property type="term" value="P:protein transport"/>
    <property type="evidence" value="ECO:0007669"/>
    <property type="project" value="UniProtKB-KW"/>
</dbReference>
<organism evidence="9 10">
    <name type="scientific">Liparis tanakae</name>
    <name type="common">Tanaka's snailfish</name>
    <dbReference type="NCBI Taxonomy" id="230148"/>
    <lineage>
        <taxon>Eukaryota</taxon>
        <taxon>Metazoa</taxon>
        <taxon>Chordata</taxon>
        <taxon>Craniata</taxon>
        <taxon>Vertebrata</taxon>
        <taxon>Euteleostomi</taxon>
        <taxon>Actinopterygii</taxon>
        <taxon>Neopterygii</taxon>
        <taxon>Teleostei</taxon>
        <taxon>Neoteleostei</taxon>
        <taxon>Acanthomorphata</taxon>
        <taxon>Eupercaria</taxon>
        <taxon>Perciformes</taxon>
        <taxon>Cottioidei</taxon>
        <taxon>Cottales</taxon>
        <taxon>Liparidae</taxon>
        <taxon>Liparis</taxon>
    </lineage>
</organism>
<feature type="domain" description="AP-5 complex subunit beta-1 N-terminal" evidence="5">
    <location>
        <begin position="30"/>
        <end position="100"/>
    </location>
</feature>
<dbReference type="InterPro" id="IPR048979">
    <property type="entry name" value="AP5B1_middle"/>
</dbReference>
<evidence type="ECO:0000313" key="9">
    <source>
        <dbReference type="EMBL" id="TNN79626.1"/>
    </source>
</evidence>
<evidence type="ECO:0000256" key="4">
    <source>
        <dbReference type="ARBA" id="ARBA00032431"/>
    </source>
</evidence>
<feature type="domain" description="AP5B1 C-terminal" evidence="8">
    <location>
        <begin position="824"/>
        <end position="923"/>
    </location>
</feature>